<comment type="caution">
    <text evidence="2">The sequence shown here is derived from an EMBL/GenBank/DDBJ whole genome shotgun (WGS) entry which is preliminary data.</text>
</comment>
<dbReference type="AlphaFoldDB" id="A0AAV1PYJ3"/>
<accession>A0AAV1PYJ3</accession>
<dbReference type="EMBL" id="CAWUFR010000342">
    <property type="protein sequence ID" value="CAK6976280.1"/>
    <property type="molecule type" value="Genomic_DNA"/>
</dbReference>
<name>A0AAV1PYJ3_SCOSC</name>
<reference evidence="2 3" key="1">
    <citation type="submission" date="2024-01" db="EMBL/GenBank/DDBJ databases">
        <authorList>
            <person name="Alioto T."/>
            <person name="Alioto T."/>
            <person name="Gomez Garrido J."/>
        </authorList>
    </citation>
    <scope>NUCLEOTIDE SEQUENCE [LARGE SCALE GENOMIC DNA]</scope>
</reference>
<proteinExistence type="predicted"/>
<gene>
    <name evidence="2" type="ORF">FSCOSCO3_A015698</name>
</gene>
<feature type="compositionally biased region" description="Basic and acidic residues" evidence="1">
    <location>
        <begin position="19"/>
        <end position="30"/>
    </location>
</feature>
<evidence type="ECO:0000313" key="3">
    <source>
        <dbReference type="Proteomes" id="UP001314229"/>
    </source>
</evidence>
<evidence type="ECO:0000313" key="2">
    <source>
        <dbReference type="EMBL" id="CAK6976280.1"/>
    </source>
</evidence>
<feature type="region of interest" description="Disordered" evidence="1">
    <location>
        <begin position="1"/>
        <end position="30"/>
    </location>
</feature>
<protein>
    <submittedName>
        <fullName evidence="2">Uncharacterized protein</fullName>
    </submittedName>
</protein>
<keyword evidence="3" id="KW-1185">Reference proteome</keyword>
<evidence type="ECO:0000256" key="1">
    <source>
        <dbReference type="SAM" id="MobiDB-lite"/>
    </source>
</evidence>
<organism evidence="2 3">
    <name type="scientific">Scomber scombrus</name>
    <name type="common">Atlantic mackerel</name>
    <name type="synonym">Scomber vernalis</name>
    <dbReference type="NCBI Taxonomy" id="13677"/>
    <lineage>
        <taxon>Eukaryota</taxon>
        <taxon>Metazoa</taxon>
        <taxon>Chordata</taxon>
        <taxon>Craniata</taxon>
        <taxon>Vertebrata</taxon>
        <taxon>Euteleostomi</taxon>
        <taxon>Actinopterygii</taxon>
        <taxon>Neopterygii</taxon>
        <taxon>Teleostei</taxon>
        <taxon>Neoteleostei</taxon>
        <taxon>Acanthomorphata</taxon>
        <taxon>Pelagiaria</taxon>
        <taxon>Scombriformes</taxon>
        <taxon>Scombridae</taxon>
        <taxon>Scomber</taxon>
    </lineage>
</organism>
<sequence>MINYQLNDGKGRSTGPKSTPERESEEAERASRRQLIILNLFLQTYFFPCRPNTSKIEQQCLTRSPPRMP</sequence>
<dbReference type="Proteomes" id="UP001314229">
    <property type="component" value="Unassembled WGS sequence"/>
</dbReference>